<sequence length="54" mass="5946">MRSGPVDREEPAGGQGDYQYVWVASLLVTLPVLLLFSFGLRYFIEGVATQGRKG</sequence>
<gene>
    <name evidence="6" type="ORF">JD77_04936</name>
</gene>
<accession>A0A562IFX8</accession>
<dbReference type="Proteomes" id="UP000319825">
    <property type="component" value="Unassembled WGS sequence"/>
</dbReference>
<keyword evidence="2 5" id="KW-0812">Transmembrane</keyword>
<name>A0A562IFX8_MICOL</name>
<comment type="subcellular location">
    <subcellularLocation>
        <location evidence="1">Membrane</location>
        <topology evidence="1">Multi-pass membrane protein</topology>
    </subcellularLocation>
</comment>
<keyword evidence="3 5" id="KW-1133">Transmembrane helix</keyword>
<keyword evidence="6" id="KW-0813">Transport</keyword>
<evidence type="ECO:0000313" key="7">
    <source>
        <dbReference type="Proteomes" id="UP000319825"/>
    </source>
</evidence>
<dbReference type="InterPro" id="IPR035906">
    <property type="entry name" value="MetI-like_sf"/>
</dbReference>
<protein>
    <submittedName>
        <fullName evidence="6">Multiple sugar transport system permease protein</fullName>
    </submittedName>
</protein>
<evidence type="ECO:0000256" key="3">
    <source>
        <dbReference type="ARBA" id="ARBA00022989"/>
    </source>
</evidence>
<organism evidence="6 7">
    <name type="scientific">Micromonospora olivasterospora</name>
    <dbReference type="NCBI Taxonomy" id="1880"/>
    <lineage>
        <taxon>Bacteria</taxon>
        <taxon>Bacillati</taxon>
        <taxon>Actinomycetota</taxon>
        <taxon>Actinomycetes</taxon>
        <taxon>Micromonosporales</taxon>
        <taxon>Micromonosporaceae</taxon>
        <taxon>Micromonospora</taxon>
    </lineage>
</organism>
<keyword evidence="7" id="KW-1185">Reference proteome</keyword>
<dbReference type="AlphaFoldDB" id="A0A562IFX8"/>
<dbReference type="EMBL" id="VLKE01000001">
    <property type="protein sequence ID" value="TWH69919.1"/>
    <property type="molecule type" value="Genomic_DNA"/>
</dbReference>
<keyword evidence="6" id="KW-0762">Sugar transport</keyword>
<feature type="transmembrane region" description="Helical" evidence="5">
    <location>
        <begin position="20"/>
        <end position="44"/>
    </location>
</feature>
<evidence type="ECO:0000313" key="6">
    <source>
        <dbReference type="EMBL" id="TWH69919.1"/>
    </source>
</evidence>
<evidence type="ECO:0000256" key="1">
    <source>
        <dbReference type="ARBA" id="ARBA00004141"/>
    </source>
</evidence>
<keyword evidence="4 5" id="KW-0472">Membrane</keyword>
<evidence type="ECO:0000256" key="4">
    <source>
        <dbReference type="ARBA" id="ARBA00023136"/>
    </source>
</evidence>
<dbReference type="SUPFAM" id="SSF161098">
    <property type="entry name" value="MetI-like"/>
    <property type="match status" value="1"/>
</dbReference>
<evidence type="ECO:0000256" key="2">
    <source>
        <dbReference type="ARBA" id="ARBA00022692"/>
    </source>
</evidence>
<dbReference type="RefSeq" id="WP_211372653.1">
    <property type="nucleotide sequence ID" value="NZ_BAAATQ010000120.1"/>
</dbReference>
<proteinExistence type="predicted"/>
<comment type="caution">
    <text evidence="6">The sequence shown here is derived from an EMBL/GenBank/DDBJ whole genome shotgun (WGS) entry which is preliminary data.</text>
</comment>
<dbReference type="GO" id="GO:0016020">
    <property type="term" value="C:membrane"/>
    <property type="evidence" value="ECO:0007669"/>
    <property type="project" value="UniProtKB-SubCell"/>
</dbReference>
<evidence type="ECO:0000256" key="5">
    <source>
        <dbReference type="SAM" id="Phobius"/>
    </source>
</evidence>
<reference evidence="6 7" key="1">
    <citation type="submission" date="2019-07" db="EMBL/GenBank/DDBJ databases">
        <title>R&amp;d 2014.</title>
        <authorList>
            <person name="Klenk H.-P."/>
        </authorList>
    </citation>
    <scope>NUCLEOTIDE SEQUENCE [LARGE SCALE GENOMIC DNA]</scope>
    <source>
        <strain evidence="6 7">DSM 43868</strain>
    </source>
</reference>